<evidence type="ECO:0000313" key="3">
    <source>
        <dbReference type="Proteomes" id="UP000783588"/>
    </source>
</evidence>
<keyword evidence="1" id="KW-0472">Membrane</keyword>
<evidence type="ECO:0000313" key="2">
    <source>
        <dbReference type="EMBL" id="MBU5490261.1"/>
    </source>
</evidence>
<comment type="caution">
    <text evidence="2">The sequence shown here is derived from an EMBL/GenBank/DDBJ whole genome shotgun (WGS) entry which is preliminary data.</text>
</comment>
<dbReference type="EMBL" id="JAHLQI010000002">
    <property type="protein sequence ID" value="MBU5490261.1"/>
    <property type="molecule type" value="Genomic_DNA"/>
</dbReference>
<name>A0ABS6ERE3_9FIRM</name>
<keyword evidence="1" id="KW-0812">Transmembrane</keyword>
<keyword evidence="3" id="KW-1185">Reference proteome</keyword>
<gene>
    <name evidence="2" type="ORF">KQI75_06435</name>
</gene>
<sequence>MTWRLIIIAVLIVLLIPTMALLRKQEAVKKTGDKEQIAAVQKQLNIFCGLLIALFVCVLAVTMFNVYSAKF</sequence>
<accession>A0ABS6ERE3</accession>
<proteinExistence type="predicted"/>
<feature type="transmembrane region" description="Helical" evidence="1">
    <location>
        <begin position="44"/>
        <end position="67"/>
    </location>
</feature>
<evidence type="ECO:0000256" key="1">
    <source>
        <dbReference type="SAM" id="Phobius"/>
    </source>
</evidence>
<protein>
    <submittedName>
        <fullName evidence="2">Uncharacterized protein</fullName>
    </submittedName>
</protein>
<reference evidence="2 3" key="1">
    <citation type="submission" date="2021-06" db="EMBL/GenBank/DDBJ databases">
        <authorList>
            <person name="Sun Q."/>
            <person name="Li D."/>
        </authorList>
    </citation>
    <scope>NUCLEOTIDE SEQUENCE [LARGE SCALE GENOMIC DNA]</scope>
    <source>
        <strain evidence="2 3">MSJd-7</strain>
    </source>
</reference>
<dbReference type="Proteomes" id="UP000783588">
    <property type="component" value="Unassembled WGS sequence"/>
</dbReference>
<dbReference type="RefSeq" id="WP_216469893.1">
    <property type="nucleotide sequence ID" value="NZ_JAHLQI010000002.1"/>
</dbReference>
<organism evidence="2 3">
    <name type="scientific">Butyricicoccus intestinisimiae</name>
    <dbReference type="NCBI Taxonomy" id="2841509"/>
    <lineage>
        <taxon>Bacteria</taxon>
        <taxon>Bacillati</taxon>
        <taxon>Bacillota</taxon>
        <taxon>Clostridia</taxon>
        <taxon>Eubacteriales</taxon>
        <taxon>Butyricicoccaceae</taxon>
        <taxon>Butyricicoccus</taxon>
    </lineage>
</organism>
<keyword evidence="1" id="KW-1133">Transmembrane helix</keyword>